<dbReference type="SUPFAM" id="SSF89562">
    <property type="entry name" value="RraA-like"/>
    <property type="match status" value="1"/>
</dbReference>
<evidence type="ECO:0000256" key="2">
    <source>
        <dbReference type="ARBA" id="ARBA00016549"/>
    </source>
</evidence>
<dbReference type="InterPro" id="IPR036704">
    <property type="entry name" value="RraA/RraA-like_sf"/>
</dbReference>
<keyword evidence="6" id="KW-0614">Plasmid</keyword>
<organism evidence="6 7">
    <name type="scientific">Martelella mediterranea DSM 17316</name>
    <dbReference type="NCBI Taxonomy" id="1122214"/>
    <lineage>
        <taxon>Bacteria</taxon>
        <taxon>Pseudomonadati</taxon>
        <taxon>Pseudomonadota</taxon>
        <taxon>Alphaproteobacteria</taxon>
        <taxon>Hyphomicrobiales</taxon>
        <taxon>Aurantimonadaceae</taxon>
        <taxon>Martelella</taxon>
    </lineage>
</organism>
<dbReference type="GO" id="GO:0046872">
    <property type="term" value="F:metal ion binding"/>
    <property type="evidence" value="ECO:0007669"/>
    <property type="project" value="UniProtKB-KW"/>
</dbReference>
<proteinExistence type="predicted"/>
<gene>
    <name evidence="6" type="ORF">Mame_05184</name>
</gene>
<reference evidence="6 7" key="1">
    <citation type="submission" date="2017-03" db="EMBL/GenBank/DDBJ databases">
        <title>Foreign affairs: Plasmid Transfer between Roseobacters and Rhizobia.</title>
        <authorList>
            <person name="Bartling P."/>
            <person name="Bunk B."/>
            <person name="Overmann J."/>
            <person name="Brinkmann H."/>
            <person name="Petersen J."/>
        </authorList>
    </citation>
    <scope>NUCLEOTIDE SEQUENCE [LARGE SCALE GENOMIC DNA]</scope>
    <source>
        <strain evidence="6 7">MACL11</strain>
        <plasmid evidence="7">Plasmid pmm170</plasmid>
    </source>
</reference>
<sequence>MADLTPDLLTLLKSVDTPTVCNAIEVIEGKRGFDRFTRGTLMASDPAGVLVGQTRTARISALAPSPEAPEKVRARRMDYYRHMADGDGPRIAVVEDIDGAAAIGAFWGEVNTTVHKGLGLAGALTNGLMRDLGDMAPDFPVLAGSVGPSHGFVHVTEVAVPVTVFGLTVAPGDWIHADRHGAVVIPDGYLASLAAAIGKLHASEAIVLDAARAPDFDFARFEAAWVAFEAART</sequence>
<evidence type="ECO:0000256" key="1">
    <source>
        <dbReference type="ARBA" id="ARBA00001968"/>
    </source>
</evidence>
<dbReference type="CDD" id="cd16841">
    <property type="entry name" value="RraA_family"/>
    <property type="match status" value="1"/>
</dbReference>
<evidence type="ECO:0000256" key="4">
    <source>
        <dbReference type="ARBA" id="ARBA00030169"/>
    </source>
</evidence>
<geneLocation type="plasmid" evidence="7">
    <name>pmm170</name>
</geneLocation>
<keyword evidence="5" id="KW-0479">Metal-binding</keyword>
<dbReference type="EMBL" id="CP020333">
    <property type="protein sequence ID" value="AQZ54475.1"/>
    <property type="molecule type" value="Genomic_DNA"/>
</dbReference>
<evidence type="ECO:0000313" key="7">
    <source>
        <dbReference type="Proteomes" id="UP000191135"/>
    </source>
</evidence>
<dbReference type="eggNOG" id="COG0684">
    <property type="taxonomic scope" value="Bacteria"/>
</dbReference>
<protein>
    <recommendedName>
        <fullName evidence="2">Putative 4-hydroxy-4-methyl-2-oxoglutarate aldolase</fullName>
    </recommendedName>
    <alternativeName>
        <fullName evidence="3">Regulator of ribonuclease activity homolog</fullName>
    </alternativeName>
    <alternativeName>
        <fullName evidence="4">RraA-like protein</fullName>
    </alternativeName>
</protein>
<comment type="cofactor">
    <cofactor evidence="1">
        <name>a divalent metal cation</name>
        <dbReference type="ChEBI" id="CHEBI:60240"/>
    </cofactor>
</comment>
<accession>A0A1U9Z9V5</accession>
<evidence type="ECO:0000256" key="5">
    <source>
        <dbReference type="PIRSR" id="PIRSR605493-1"/>
    </source>
</evidence>
<dbReference type="AlphaFoldDB" id="A0A1U9Z9V5"/>
<name>A0A1U9Z9V5_9HYPH</name>
<evidence type="ECO:0000313" key="6">
    <source>
        <dbReference type="EMBL" id="AQZ54475.1"/>
    </source>
</evidence>
<keyword evidence="7" id="KW-1185">Reference proteome</keyword>
<dbReference type="PANTHER" id="PTHR33254">
    <property type="entry name" value="4-HYDROXY-4-METHYL-2-OXOGLUTARATE ALDOLASE 3-RELATED"/>
    <property type="match status" value="1"/>
</dbReference>
<feature type="binding site" evidence="5">
    <location>
        <position position="131"/>
    </location>
    <ligand>
        <name>Mg(2+)</name>
        <dbReference type="ChEBI" id="CHEBI:18420"/>
    </ligand>
</feature>
<dbReference type="KEGG" id="mmed:Mame_05184"/>
<dbReference type="InterPro" id="IPR005493">
    <property type="entry name" value="RraA/RraA-like"/>
</dbReference>
<dbReference type="Gene3D" id="3.50.30.40">
    <property type="entry name" value="Ribonuclease E inhibitor RraA/RraA-like"/>
    <property type="match status" value="1"/>
</dbReference>
<evidence type="ECO:0000256" key="3">
    <source>
        <dbReference type="ARBA" id="ARBA00029596"/>
    </source>
</evidence>
<dbReference type="Proteomes" id="UP000191135">
    <property type="component" value="Plasmid pMM170"/>
</dbReference>
<feature type="binding site" evidence="5">
    <location>
        <position position="130"/>
    </location>
    <ligand>
        <name>substrate</name>
    </ligand>
</feature>
<keyword evidence="5" id="KW-0460">Magnesium</keyword>
<dbReference type="RefSeq" id="WP_018067040.1">
    <property type="nucleotide sequence ID" value="NZ_AQWH01000032.1"/>
</dbReference>
<dbReference type="Pfam" id="PF03737">
    <property type="entry name" value="RraA-like"/>
    <property type="match status" value="1"/>
</dbReference>
<comment type="cofactor">
    <cofactor evidence="5">
        <name>Mg(2+)</name>
        <dbReference type="ChEBI" id="CHEBI:18420"/>
    </cofactor>
</comment>
<dbReference type="PANTHER" id="PTHR33254:SF4">
    <property type="entry name" value="4-HYDROXY-4-METHYL-2-OXOGLUTARATE ALDOLASE 3-RELATED"/>
    <property type="match status" value="1"/>
</dbReference>